<proteinExistence type="inferred from homology"/>
<keyword evidence="9" id="KW-1185">Reference proteome</keyword>
<keyword evidence="4 7" id="KW-0732">Signal</keyword>
<keyword evidence="3 7" id="KW-0812">Transmembrane</keyword>
<feature type="signal peptide" evidence="7">
    <location>
        <begin position="1"/>
        <end position="20"/>
    </location>
</feature>
<organism evidence="8 9">
    <name type="scientific">Batillaria attramentaria</name>
    <dbReference type="NCBI Taxonomy" id="370345"/>
    <lineage>
        <taxon>Eukaryota</taxon>
        <taxon>Metazoa</taxon>
        <taxon>Spiralia</taxon>
        <taxon>Lophotrochozoa</taxon>
        <taxon>Mollusca</taxon>
        <taxon>Gastropoda</taxon>
        <taxon>Caenogastropoda</taxon>
        <taxon>Sorbeoconcha</taxon>
        <taxon>Cerithioidea</taxon>
        <taxon>Batillariidae</taxon>
        <taxon>Batillaria</taxon>
    </lineage>
</organism>
<reference evidence="8 9" key="1">
    <citation type="journal article" date="2023" name="Sci. Data">
        <title>Genome assembly of the Korean intertidal mud-creeper Batillaria attramentaria.</title>
        <authorList>
            <person name="Patra A.K."/>
            <person name="Ho P.T."/>
            <person name="Jun S."/>
            <person name="Lee S.J."/>
            <person name="Kim Y."/>
            <person name="Won Y.J."/>
        </authorList>
    </citation>
    <scope>NUCLEOTIDE SEQUENCE [LARGE SCALE GENOMIC DNA]</scope>
    <source>
        <strain evidence="8">Wonlab-2016</strain>
    </source>
</reference>
<evidence type="ECO:0000256" key="3">
    <source>
        <dbReference type="ARBA" id="ARBA00022692"/>
    </source>
</evidence>
<keyword evidence="5 7" id="KW-1133">Transmembrane helix</keyword>
<accession>A0ABD0J2C6</accession>
<sequence>SMAIGRTLLALTASLSVVTGFYLPGVAPVTYCEETQPNCKTDIQIFVNRLNSIETVIPYEYHSFDFCQLGDLDAEYQGSPVENLGQVVFGERIRPSRYKLKFNKNEMCVNSCQKTYEEGDKADVKKLNFLKRGISLNYQHHWIIDNMPVTWCYQVEDGQTFCSTGFPMGCYVTQQGKPKDYCVANHLFSTPDTYYVFNHVDIVIDFHPGTAEDWGQNLTGTRGRIVAAKVISRSIKHPAKAGPEACSDSQPVLGLTGSTLKETVTFNYTYSIYWRRNPNIKWSSRWDYILESMPNTNIQWFSLLNSFVVALFLSCMLAMIMLRTLYKDKACCKQHGWKLVHGDVFRPPHNGTILAVFAGSGCQIFFMTLITVVFACLGFLSPANRGALMICAMVSYVCLGTPSGYVSARLYKTFGGEKWRLNVLMTAFLCPGVVFVIFFWLNLVLWSKGSSAAVPCSTLIALLALWLGISVPLTFIGGYFGFRKPPIEHPVCTNTVPRQIPHQSLYHQIYHMFGCLFLASIIFIITCSEVTILLCHRHLCAEDYHWWWRSFLTSGSTAVYFFIYCIYFYFTKLEMQGIASGFLYFGYTFIIIFLFFILTGSIGFFACLWFVTKMYGVVKVDDLKDTLIVSDQPLSDGTCSEQVPLLKGWDGQVHAQGVNTGR</sequence>
<dbReference type="Pfam" id="PF02990">
    <property type="entry name" value="EMP70"/>
    <property type="match status" value="1"/>
</dbReference>
<evidence type="ECO:0000256" key="5">
    <source>
        <dbReference type="ARBA" id="ARBA00022989"/>
    </source>
</evidence>
<dbReference type="EMBL" id="JACVVK020000704">
    <property type="protein sequence ID" value="KAK7454122.1"/>
    <property type="molecule type" value="Genomic_DNA"/>
</dbReference>
<protein>
    <recommendedName>
        <fullName evidence="7">Transmembrane 9 superfamily member</fullName>
    </recommendedName>
</protein>
<feature type="transmembrane region" description="Helical" evidence="7">
    <location>
        <begin position="458"/>
        <end position="480"/>
    </location>
</feature>
<feature type="transmembrane region" description="Helical" evidence="7">
    <location>
        <begin position="423"/>
        <end position="446"/>
    </location>
</feature>
<feature type="transmembrane region" description="Helical" evidence="7">
    <location>
        <begin position="509"/>
        <end position="534"/>
    </location>
</feature>
<feature type="transmembrane region" description="Helical" evidence="7">
    <location>
        <begin position="300"/>
        <end position="320"/>
    </location>
</feature>
<evidence type="ECO:0000256" key="4">
    <source>
        <dbReference type="ARBA" id="ARBA00022729"/>
    </source>
</evidence>
<feature type="transmembrane region" description="Helical" evidence="7">
    <location>
        <begin position="386"/>
        <end position="411"/>
    </location>
</feature>
<comment type="subcellular location">
    <subcellularLocation>
        <location evidence="1">Membrane</location>
        <topology evidence="1">Multi-pass membrane protein</topology>
    </subcellularLocation>
</comment>
<evidence type="ECO:0000313" key="9">
    <source>
        <dbReference type="Proteomes" id="UP001519460"/>
    </source>
</evidence>
<comment type="caution">
    <text evidence="8">The sequence shown here is derived from an EMBL/GenBank/DDBJ whole genome shotgun (WGS) entry which is preliminary data.</text>
</comment>
<comment type="similarity">
    <text evidence="2 7">Belongs to the nonaspanin (TM9SF) (TC 9.A.2) family.</text>
</comment>
<dbReference type="PANTHER" id="PTHR10766:SF176">
    <property type="entry name" value="TRANSMEMBRANE 9 SUPERFAMILY MEMBER"/>
    <property type="match status" value="1"/>
</dbReference>
<evidence type="ECO:0000256" key="2">
    <source>
        <dbReference type="ARBA" id="ARBA00005227"/>
    </source>
</evidence>
<evidence type="ECO:0000313" key="8">
    <source>
        <dbReference type="EMBL" id="KAK7454122.1"/>
    </source>
</evidence>
<name>A0ABD0J2C6_9CAEN</name>
<evidence type="ECO:0000256" key="7">
    <source>
        <dbReference type="RuleBase" id="RU363079"/>
    </source>
</evidence>
<dbReference type="InterPro" id="IPR004240">
    <property type="entry name" value="EMP70"/>
</dbReference>
<dbReference type="PANTHER" id="PTHR10766">
    <property type="entry name" value="TRANSMEMBRANE 9 SUPERFAMILY PROTEIN"/>
    <property type="match status" value="1"/>
</dbReference>
<evidence type="ECO:0000256" key="6">
    <source>
        <dbReference type="ARBA" id="ARBA00023136"/>
    </source>
</evidence>
<dbReference type="Proteomes" id="UP001519460">
    <property type="component" value="Unassembled WGS sequence"/>
</dbReference>
<feature type="chain" id="PRO_5044533738" description="Transmembrane 9 superfamily member" evidence="7">
    <location>
        <begin position="21"/>
        <end position="662"/>
    </location>
</feature>
<evidence type="ECO:0000256" key="1">
    <source>
        <dbReference type="ARBA" id="ARBA00004141"/>
    </source>
</evidence>
<dbReference type="AlphaFoldDB" id="A0ABD0J2C6"/>
<feature type="transmembrane region" description="Helical" evidence="7">
    <location>
        <begin position="582"/>
        <end position="611"/>
    </location>
</feature>
<keyword evidence="6 7" id="KW-0472">Membrane</keyword>
<feature type="non-terminal residue" evidence="8">
    <location>
        <position position="1"/>
    </location>
</feature>
<feature type="transmembrane region" description="Helical" evidence="7">
    <location>
        <begin position="353"/>
        <end position="380"/>
    </location>
</feature>
<dbReference type="GO" id="GO:0016020">
    <property type="term" value="C:membrane"/>
    <property type="evidence" value="ECO:0007669"/>
    <property type="project" value="UniProtKB-SubCell"/>
</dbReference>
<gene>
    <name evidence="8" type="ORF">BaRGS_00039594</name>
</gene>
<feature type="transmembrane region" description="Helical" evidence="7">
    <location>
        <begin position="546"/>
        <end position="570"/>
    </location>
</feature>